<protein>
    <submittedName>
        <fullName evidence="2">Uncharacterized protein</fullName>
    </submittedName>
</protein>
<sequence length="316" mass="35398">DDFIRAHQPPICHFDTNEVVTLNIPNSESFEEAKQAYNSQPVDSTSTTVDDREAQDDFIRAHQPQICHFDTSEVVTLNIPSSEPDEETEQEYNFQPVDPGDATSMMELHNSFNGEKAPAEPISTPAESYIWRSQGEESDQYDNLHHLEAEGKNEPLQTAAATLISEPDSEQDEKSALSKNESVASDDYLEQFETYRRLKFSGSYEEETANFPHQQIMPAASLDEDYKEISPVPQEEIDMGMSPASETELEIVGERNTNSDLDLMKDDIVPPETHFFQSDHSNSELNVVPSDPLNCKVDLSQSGAVELSMDAVAEEE</sequence>
<dbReference type="Proteomes" id="UP000887566">
    <property type="component" value="Unplaced"/>
</dbReference>
<dbReference type="WBParaSite" id="PSAMB.scaffold15930size1447.g36720.t1">
    <property type="protein sequence ID" value="PSAMB.scaffold15930size1447.g36720.t1"/>
    <property type="gene ID" value="PSAMB.scaffold15930size1447.g36720"/>
</dbReference>
<keyword evidence="1" id="KW-1185">Reference proteome</keyword>
<organism evidence="1 2">
    <name type="scientific">Plectus sambesii</name>
    <dbReference type="NCBI Taxonomy" id="2011161"/>
    <lineage>
        <taxon>Eukaryota</taxon>
        <taxon>Metazoa</taxon>
        <taxon>Ecdysozoa</taxon>
        <taxon>Nematoda</taxon>
        <taxon>Chromadorea</taxon>
        <taxon>Plectida</taxon>
        <taxon>Plectina</taxon>
        <taxon>Plectoidea</taxon>
        <taxon>Plectidae</taxon>
        <taxon>Plectus</taxon>
    </lineage>
</organism>
<proteinExistence type="predicted"/>
<name>A0A914V961_9BILA</name>
<dbReference type="AlphaFoldDB" id="A0A914V961"/>
<evidence type="ECO:0000313" key="2">
    <source>
        <dbReference type="WBParaSite" id="PSAMB.scaffold15930size1447.g36720.t1"/>
    </source>
</evidence>
<evidence type="ECO:0000313" key="1">
    <source>
        <dbReference type="Proteomes" id="UP000887566"/>
    </source>
</evidence>
<reference evidence="2" key="1">
    <citation type="submission" date="2022-11" db="UniProtKB">
        <authorList>
            <consortium name="WormBaseParasite"/>
        </authorList>
    </citation>
    <scope>IDENTIFICATION</scope>
</reference>
<accession>A0A914V961</accession>